<evidence type="ECO:0000313" key="3">
    <source>
        <dbReference type="EMBL" id="KZE48113.1"/>
    </source>
</evidence>
<evidence type="ECO:0000313" key="4">
    <source>
        <dbReference type="Proteomes" id="UP000076510"/>
    </source>
</evidence>
<dbReference type="PATRIC" id="fig|189381.10.peg.185"/>
<keyword evidence="2" id="KW-0732">Signal</keyword>
<dbReference type="Pfam" id="PF09580">
    <property type="entry name" value="Spore_YhcN_YlaJ"/>
    <property type="match status" value="1"/>
</dbReference>
<reference evidence="4" key="1">
    <citation type="submission" date="2016-01" db="EMBL/GenBank/DDBJ databases">
        <title>Whole genome sequencing of Bhargavaea cecembensis T14.</title>
        <authorList>
            <person name="Hong K.W."/>
        </authorList>
    </citation>
    <scope>NUCLEOTIDE SEQUENCE [LARGE SCALE GENOMIC DNA]</scope>
    <source>
        <strain evidence="4">M19</strain>
    </source>
</reference>
<dbReference type="InterPro" id="IPR019076">
    <property type="entry name" value="Spore_lipoprot_YhcN/YlaJ-like"/>
</dbReference>
<dbReference type="OrthoDB" id="2691390at2"/>
<proteinExistence type="predicted"/>
<evidence type="ECO:0000256" key="1">
    <source>
        <dbReference type="SAM" id="MobiDB-lite"/>
    </source>
</evidence>
<feature type="signal peptide" evidence="2">
    <location>
        <begin position="1"/>
        <end position="18"/>
    </location>
</feature>
<feature type="region of interest" description="Disordered" evidence="1">
    <location>
        <begin position="190"/>
        <end position="217"/>
    </location>
</feature>
<dbReference type="Proteomes" id="UP000076510">
    <property type="component" value="Unassembled WGS sequence"/>
</dbReference>
<protein>
    <submittedName>
        <fullName evidence="3">Uncharacterized protein</fullName>
    </submittedName>
</protein>
<dbReference type="EMBL" id="LQQY01000019">
    <property type="protein sequence ID" value="KZE48113.1"/>
    <property type="molecule type" value="Genomic_DNA"/>
</dbReference>
<accession>A0A0J5S9D6</accession>
<dbReference type="PROSITE" id="PS51257">
    <property type="entry name" value="PROKAR_LIPOPROTEIN"/>
    <property type="match status" value="1"/>
</dbReference>
<feature type="chain" id="PRO_5038575429" evidence="2">
    <location>
        <begin position="19"/>
        <end position="233"/>
    </location>
</feature>
<comment type="caution">
    <text evidence="3">The sequence shown here is derived from an EMBL/GenBank/DDBJ whole genome shotgun (WGS) entry which is preliminary data.</text>
</comment>
<organism evidence="3 4">
    <name type="scientific">Rossellomorea marisflavi</name>
    <dbReference type="NCBI Taxonomy" id="189381"/>
    <lineage>
        <taxon>Bacteria</taxon>
        <taxon>Bacillati</taxon>
        <taxon>Bacillota</taxon>
        <taxon>Bacilli</taxon>
        <taxon>Bacillales</taxon>
        <taxon>Bacillaceae</taxon>
        <taxon>Rossellomorea</taxon>
    </lineage>
</organism>
<name>A0A0J5S9D6_9BACI</name>
<dbReference type="RefSeq" id="WP_048007040.1">
    <property type="nucleotide sequence ID" value="NZ_CP047095.1"/>
</dbReference>
<dbReference type="AlphaFoldDB" id="A0A0J5S9D6"/>
<evidence type="ECO:0000256" key="2">
    <source>
        <dbReference type="SAM" id="SignalP"/>
    </source>
</evidence>
<gene>
    <name evidence="3" type="ORF">AV649_20530</name>
</gene>
<sequence>MKKTFVSFAILGLTVTSAGCNGINKSNEEMFHDNGNTINVNDREDLYNEDSWTKKGSQRGEDFGYVRHQKNPGNNAMPMKDMYSINREQVADTISKMSVAIPHVKDCATLVTDEEVLVSYVTDKTDKDGRFNVADQVKKTAMSVIPRWYHVYVTDDKALMRDVENLAKMDTDSENVSDSIDNTISLMLQDSPQGREINNGENANGEMSSDYEMQDDDVHQINQDKIRKDYIMD</sequence>